<feature type="compositionally biased region" description="Polar residues" evidence="1">
    <location>
        <begin position="1"/>
        <end position="12"/>
    </location>
</feature>
<dbReference type="EMBL" id="SSOD01000002">
    <property type="protein sequence ID" value="THF64262.1"/>
    <property type="molecule type" value="Genomic_DNA"/>
</dbReference>
<name>A0A4S4AW58_9RHOO</name>
<evidence type="ECO:0000256" key="1">
    <source>
        <dbReference type="SAM" id="MobiDB-lite"/>
    </source>
</evidence>
<dbReference type="AlphaFoldDB" id="A0A4S4AW58"/>
<comment type="caution">
    <text evidence="2">The sequence shown here is derived from an EMBL/GenBank/DDBJ whole genome shotgun (WGS) entry which is preliminary data.</text>
</comment>
<sequence>MARTTQGATAPSTAKKPTPVEVSGDRIRNLTDAINNMDSAAHHGLSEISAIARLTLAAMETPHPYTFPELIAQALRAIWEKADDIRGIIGCEAEDVGCENQDEASDRRLDAHCLPKRIEALPVAHAASEGGAA</sequence>
<keyword evidence="3" id="KW-1185">Reference proteome</keyword>
<evidence type="ECO:0000313" key="3">
    <source>
        <dbReference type="Proteomes" id="UP000307956"/>
    </source>
</evidence>
<dbReference type="Proteomes" id="UP000307956">
    <property type="component" value="Unassembled WGS sequence"/>
</dbReference>
<dbReference type="RefSeq" id="WP_136383451.1">
    <property type="nucleotide sequence ID" value="NZ_SSOD01000002.1"/>
</dbReference>
<proteinExistence type="predicted"/>
<gene>
    <name evidence="2" type="ORF">E6O51_02785</name>
</gene>
<reference evidence="2 3" key="1">
    <citation type="submission" date="2019-04" db="EMBL/GenBank/DDBJ databases">
        <title>Azoarcus rhizosphaerae sp. nov. isolated from rhizosphere of Ficus religiosa.</title>
        <authorList>
            <person name="Lin S.-Y."/>
            <person name="Hameed A."/>
            <person name="Hsu Y.-H."/>
            <person name="Young C.-C."/>
        </authorList>
    </citation>
    <scope>NUCLEOTIDE SEQUENCE [LARGE SCALE GENOMIC DNA]</scope>
    <source>
        <strain evidence="2 3">CC-YHH848</strain>
    </source>
</reference>
<evidence type="ECO:0000313" key="2">
    <source>
        <dbReference type="EMBL" id="THF64262.1"/>
    </source>
</evidence>
<accession>A0A4S4AW58</accession>
<feature type="region of interest" description="Disordered" evidence="1">
    <location>
        <begin position="1"/>
        <end position="21"/>
    </location>
</feature>
<protein>
    <submittedName>
        <fullName evidence="2">Uncharacterized protein</fullName>
    </submittedName>
</protein>
<organism evidence="2 3">
    <name type="scientific">Pseudothauera rhizosphaerae</name>
    <dbReference type="NCBI Taxonomy" id="2565932"/>
    <lineage>
        <taxon>Bacteria</taxon>
        <taxon>Pseudomonadati</taxon>
        <taxon>Pseudomonadota</taxon>
        <taxon>Betaproteobacteria</taxon>
        <taxon>Rhodocyclales</taxon>
        <taxon>Zoogloeaceae</taxon>
        <taxon>Pseudothauera</taxon>
    </lineage>
</organism>
<dbReference type="OrthoDB" id="8786721at2"/>